<feature type="region of interest" description="Disordered" evidence="7">
    <location>
        <begin position="711"/>
        <end position="749"/>
    </location>
</feature>
<evidence type="ECO:0000256" key="2">
    <source>
        <dbReference type="ARBA" id="ARBA00022448"/>
    </source>
</evidence>
<keyword evidence="10" id="KW-1185">Reference proteome</keyword>
<name>A0ABP1FK03_9CHLO</name>
<feature type="compositionally biased region" description="Low complexity" evidence="7">
    <location>
        <begin position="107"/>
        <end position="119"/>
    </location>
</feature>
<dbReference type="PROSITE" id="PS50920">
    <property type="entry name" value="SOLCAR"/>
    <property type="match status" value="3"/>
</dbReference>
<dbReference type="PRINTS" id="PR00926">
    <property type="entry name" value="MITOCARRIER"/>
</dbReference>
<dbReference type="Gene3D" id="1.50.40.10">
    <property type="entry name" value="Mitochondrial carrier domain"/>
    <property type="match status" value="1"/>
</dbReference>
<evidence type="ECO:0000256" key="6">
    <source>
        <dbReference type="PROSITE-ProRule" id="PRU00282"/>
    </source>
</evidence>
<dbReference type="EMBL" id="CAXHTA020000001">
    <property type="protein sequence ID" value="CAL5218925.1"/>
    <property type="molecule type" value="Genomic_DNA"/>
</dbReference>
<accession>A0ABP1FK03</accession>
<dbReference type="InterPro" id="IPR023395">
    <property type="entry name" value="MCP_dom_sf"/>
</dbReference>
<dbReference type="PANTHER" id="PTHR24089">
    <property type="entry name" value="SOLUTE CARRIER FAMILY 25"/>
    <property type="match status" value="1"/>
</dbReference>
<feature type="repeat" description="Solcar" evidence="6">
    <location>
        <begin position="941"/>
        <end position="1029"/>
    </location>
</feature>
<feature type="compositionally biased region" description="Low complexity" evidence="7">
    <location>
        <begin position="711"/>
        <end position="735"/>
    </location>
</feature>
<dbReference type="InterPro" id="IPR018108">
    <property type="entry name" value="MCP_transmembrane"/>
</dbReference>
<feature type="compositionally biased region" description="Polar residues" evidence="7">
    <location>
        <begin position="167"/>
        <end position="182"/>
    </location>
</feature>
<evidence type="ECO:0000256" key="7">
    <source>
        <dbReference type="SAM" id="MobiDB-lite"/>
    </source>
</evidence>
<dbReference type="InterPro" id="IPR019176">
    <property type="entry name" value="Cytochrome_B561-rel"/>
</dbReference>
<dbReference type="Pfam" id="PF09786">
    <property type="entry name" value="CytochromB561_N"/>
    <property type="match status" value="1"/>
</dbReference>
<keyword evidence="2" id="KW-0813">Transport</keyword>
<evidence type="ECO:0000313" key="9">
    <source>
        <dbReference type="EMBL" id="CAL5218925.1"/>
    </source>
</evidence>
<feature type="region of interest" description="Disordered" evidence="7">
    <location>
        <begin position="249"/>
        <end position="270"/>
    </location>
</feature>
<feature type="region of interest" description="Disordered" evidence="7">
    <location>
        <begin position="677"/>
        <end position="697"/>
    </location>
</feature>
<dbReference type="SUPFAM" id="SSF103506">
    <property type="entry name" value="Mitochondrial carrier"/>
    <property type="match status" value="1"/>
</dbReference>
<evidence type="ECO:0000256" key="5">
    <source>
        <dbReference type="ARBA" id="ARBA00023136"/>
    </source>
</evidence>
<proteinExistence type="predicted"/>
<organism evidence="9 10">
    <name type="scientific">Coccomyxa viridis</name>
    <dbReference type="NCBI Taxonomy" id="1274662"/>
    <lineage>
        <taxon>Eukaryota</taxon>
        <taxon>Viridiplantae</taxon>
        <taxon>Chlorophyta</taxon>
        <taxon>core chlorophytes</taxon>
        <taxon>Trebouxiophyceae</taxon>
        <taxon>Trebouxiophyceae incertae sedis</taxon>
        <taxon>Coccomyxaceae</taxon>
        <taxon>Coccomyxa</taxon>
    </lineage>
</organism>
<keyword evidence="5 6" id="KW-0472">Membrane</keyword>
<reference evidence="9 10" key="1">
    <citation type="submission" date="2024-06" db="EMBL/GenBank/DDBJ databases">
        <authorList>
            <person name="Kraege A."/>
            <person name="Thomma B."/>
        </authorList>
    </citation>
    <scope>NUCLEOTIDE SEQUENCE [LARGE SCALE GENOMIC DNA]</scope>
</reference>
<feature type="region of interest" description="Disordered" evidence="7">
    <location>
        <begin position="107"/>
        <end position="184"/>
    </location>
</feature>
<evidence type="ECO:0000313" key="10">
    <source>
        <dbReference type="Proteomes" id="UP001497392"/>
    </source>
</evidence>
<dbReference type="Proteomes" id="UP001497392">
    <property type="component" value="Unassembled WGS sequence"/>
</dbReference>
<feature type="transmembrane region" description="Helical" evidence="8">
    <location>
        <begin position="76"/>
        <end position="96"/>
    </location>
</feature>
<gene>
    <name evidence="9" type="primary">g671</name>
    <name evidence="9" type="ORF">VP750_LOCUS584</name>
</gene>
<sequence>MPPSFNRVQGADLAVSPQKQAAALSGWRTAVYCSIYATFAYIAGYRQHHLVSSLGLGSLQATPLGNFLVRYTGYSLGLYAIFTALQALAAYLTLWVRVRSQAGKPAAKAGAPAASKAPATPQRSAMSPLGQPLRNMKPIRSPRTPETELRTGQPAGGLARSPGQLGSRLSGQREPTVTTPEQLQPYLDSFSTAVSPLGASTAAPYGVYGNPSLGFGAAPSQASPLGYGSSPGTAPSPVLAGGQIPIYRPSSQLRGKTGSPHKGDGSLSASSEETFDALLARLKTGRRNMEVWTEQFRLWLAAELLQPLDKLVRRAQKDVVDSAAAIGGHGLQLSPLDIDLTANGTSGSKAASKAGAAKVDGAPEADEAVLLSQLRQRLVQGLGQMQQQQQQPLQQQLLTCLKAVNTYQQLATLLRGEQPKGLLLPAPRGYVASRVRTLAGGAVVHEFQWAGGGQWAGKPWSAELPTDTALLLFLFSAFLAAPKWEFPIQDIPSQQSGASDGALYLGSLPSRPPAAYTAILPFRPNSMPKGANAVLGFGLGSREPHLTLVLDGEPVLTLTHQHAFFHSVLLLLQNAQLNGGGLIGNRSLAYLGLSRVLKPGRPLHSLFSAKWYDSIAALIDWTVLAIERRTLTASRHHTNTPCGQVYPFLTERRSGSEQPEVDQVYWLRAPAQAAAGRSLSRPADCRDPGPSQAAESAAPQALCAAAATSGASDAGAVGPSQGAESSSAPPAEAPSGAPPGPPADPPRPMDEAQRALRILVAGGVAGAVSRTATAPVDRMKLLLQVDSTARGLTMREGWNRMVTEGTTSAFFRGNGTNVIKIAPETAIKLSCNDRIKHMVCEDIDDITPGQRMLSGALAGAIAQFAIYPLELVRTRLAVCPMGTYRGIWDCWGQIVRKEGWSCFYRGLTPSLIGILPYAGVDIMTFELLKEYLLERYDGMPPPWAILGAGMTSSSIAQFASYPLALVRTRMQAQGWGGSPVMYKGMWDVLAKAVEKEGVKGLYKGILPNLAKVAPAAGISWFVFEEAKRMMGMDPHS</sequence>
<evidence type="ECO:0000256" key="1">
    <source>
        <dbReference type="ARBA" id="ARBA00004141"/>
    </source>
</evidence>
<keyword evidence="3 6" id="KW-0812">Transmembrane</keyword>
<evidence type="ECO:0000256" key="3">
    <source>
        <dbReference type="ARBA" id="ARBA00022692"/>
    </source>
</evidence>
<evidence type="ECO:0000256" key="8">
    <source>
        <dbReference type="SAM" id="Phobius"/>
    </source>
</evidence>
<feature type="repeat" description="Solcar" evidence="6">
    <location>
        <begin position="753"/>
        <end position="838"/>
    </location>
</feature>
<keyword evidence="4" id="KW-0677">Repeat</keyword>
<feature type="compositionally biased region" description="Pro residues" evidence="7">
    <location>
        <begin position="736"/>
        <end position="746"/>
    </location>
</feature>
<protein>
    <submittedName>
        <fullName evidence="9">G671 protein</fullName>
    </submittedName>
</protein>
<keyword evidence="8" id="KW-1133">Transmembrane helix</keyword>
<comment type="caution">
    <text evidence="9">The sequence shown here is derived from an EMBL/GenBank/DDBJ whole genome shotgun (WGS) entry which is preliminary data.</text>
</comment>
<comment type="subcellular location">
    <subcellularLocation>
        <location evidence="1">Membrane</location>
        <topology evidence="1">Multi-pass membrane protein</topology>
    </subcellularLocation>
</comment>
<feature type="repeat" description="Solcar" evidence="6">
    <location>
        <begin position="846"/>
        <end position="931"/>
    </location>
</feature>
<dbReference type="Pfam" id="PF00153">
    <property type="entry name" value="Mito_carr"/>
    <property type="match status" value="3"/>
</dbReference>
<dbReference type="InterPro" id="IPR002067">
    <property type="entry name" value="MCP"/>
</dbReference>
<evidence type="ECO:0000256" key="4">
    <source>
        <dbReference type="ARBA" id="ARBA00022737"/>
    </source>
</evidence>